<dbReference type="PIRSF" id="PIRSF006105">
    <property type="entry name" value="NapB"/>
    <property type="match status" value="1"/>
</dbReference>
<feature type="binding site" description="axial binding residue" evidence="13">
    <location>
        <position position="103"/>
    </location>
    <ligand>
        <name>heme c</name>
        <dbReference type="ChEBI" id="CHEBI:61717"/>
        <label>1</label>
    </ligand>
    <ligandPart>
        <name>Fe</name>
        <dbReference type="ChEBI" id="CHEBI:18248"/>
    </ligandPart>
</feature>
<comment type="similarity">
    <text evidence="2">Belongs to the NapB family.</text>
</comment>
<name>A0A0D8J9S5_9BACT</name>
<keyword evidence="7 14" id="KW-0732">Signal</keyword>
<gene>
    <name evidence="15" type="ORF">LH29_11215</name>
</gene>
<dbReference type="Pfam" id="PF03892">
    <property type="entry name" value="NapB"/>
    <property type="match status" value="2"/>
</dbReference>
<keyword evidence="5 12" id="KW-0349">Heme</keyword>
<evidence type="ECO:0000256" key="9">
    <source>
        <dbReference type="ARBA" id="ARBA00022982"/>
    </source>
</evidence>
<keyword evidence="16" id="KW-1185">Reference proteome</keyword>
<organism evidence="15 16">
    <name type="scientific">Draconibacterium sediminis</name>
    <dbReference type="NCBI Taxonomy" id="1544798"/>
    <lineage>
        <taxon>Bacteria</taxon>
        <taxon>Pseudomonadati</taxon>
        <taxon>Bacteroidota</taxon>
        <taxon>Bacteroidia</taxon>
        <taxon>Marinilabiliales</taxon>
        <taxon>Prolixibacteraceae</taxon>
        <taxon>Draconibacterium</taxon>
    </lineage>
</organism>
<dbReference type="Proteomes" id="UP000032544">
    <property type="component" value="Unassembled WGS sequence"/>
</dbReference>
<evidence type="ECO:0000256" key="10">
    <source>
        <dbReference type="ARBA" id="ARBA00023004"/>
    </source>
</evidence>
<accession>A0A0D8J9S5</accession>
<comment type="subcellular location">
    <subcellularLocation>
        <location evidence="1">Periplasm</location>
    </subcellularLocation>
</comment>
<dbReference type="GO" id="GO:0042597">
    <property type="term" value="C:periplasmic space"/>
    <property type="evidence" value="ECO:0007669"/>
    <property type="project" value="UniProtKB-SubCell"/>
</dbReference>
<evidence type="ECO:0000256" key="2">
    <source>
        <dbReference type="ARBA" id="ARBA00007368"/>
    </source>
</evidence>
<feature type="chain" id="PRO_5002331081" description="Periplasmic nitrate reductase, electron transfer subunit" evidence="14">
    <location>
        <begin position="26"/>
        <end position="201"/>
    </location>
</feature>
<evidence type="ECO:0000313" key="15">
    <source>
        <dbReference type="EMBL" id="KJF43667.1"/>
    </source>
</evidence>
<keyword evidence="4" id="KW-0813">Transport</keyword>
<evidence type="ECO:0000256" key="8">
    <source>
        <dbReference type="ARBA" id="ARBA00022764"/>
    </source>
</evidence>
<evidence type="ECO:0000256" key="6">
    <source>
        <dbReference type="ARBA" id="ARBA00022723"/>
    </source>
</evidence>
<sequence>MIANFNSTKRLILLLVFAVVLFSCAENKKNENTLIDEDKLGFIDADVESEDTNLKSMTEYAMDVPGQSETMERAFENAPPLIPHTTLNFFPITRDNNICFSCHLPERVEETGAVPISPTHFTNLRPEMEEKAGIYYTTFDGKLAMSESKNFNNAYFNCSQCHVPQADVTVNIENLFTPEFRDVLARDKSQLKDKISEGISE</sequence>
<feature type="signal peptide" evidence="14">
    <location>
        <begin position="1"/>
        <end position="25"/>
    </location>
</feature>
<evidence type="ECO:0000313" key="16">
    <source>
        <dbReference type="Proteomes" id="UP000032544"/>
    </source>
</evidence>
<keyword evidence="9" id="KW-0249">Electron transport</keyword>
<dbReference type="PANTHER" id="PTHR38604:SF1">
    <property type="entry name" value="PERIPLASMIC NITRATE REDUCTASE, ELECTRON TRANSFER SUBUNIT"/>
    <property type="match status" value="1"/>
</dbReference>
<evidence type="ECO:0000256" key="13">
    <source>
        <dbReference type="PIRSR" id="PIRSR006105-2"/>
    </source>
</evidence>
<evidence type="ECO:0000256" key="4">
    <source>
        <dbReference type="ARBA" id="ARBA00022448"/>
    </source>
</evidence>
<dbReference type="GO" id="GO:0009061">
    <property type="term" value="P:anaerobic respiration"/>
    <property type="evidence" value="ECO:0007669"/>
    <property type="project" value="InterPro"/>
</dbReference>
<comment type="caution">
    <text evidence="15">The sequence shown here is derived from an EMBL/GenBank/DDBJ whole genome shotgun (WGS) entry which is preliminary data.</text>
</comment>
<evidence type="ECO:0000256" key="11">
    <source>
        <dbReference type="ARBA" id="ARBA00031832"/>
    </source>
</evidence>
<proteinExistence type="inferred from homology"/>
<keyword evidence="10 13" id="KW-0408">Iron</keyword>
<dbReference type="PATRIC" id="fig|1544798.3.peg.2399"/>
<evidence type="ECO:0000256" key="3">
    <source>
        <dbReference type="ARBA" id="ARBA00013773"/>
    </source>
</evidence>
<feature type="binding site" description="axial binding residue" evidence="13">
    <location>
        <position position="162"/>
    </location>
    <ligand>
        <name>heme c</name>
        <dbReference type="ChEBI" id="CHEBI:61717"/>
        <label>2</label>
    </ligand>
    <ligandPart>
        <name>Fe</name>
        <dbReference type="ChEBI" id="CHEBI:18248"/>
    </ligandPart>
</feature>
<dbReference type="SUPFAM" id="SSF48695">
    <property type="entry name" value="Multiheme cytochromes"/>
    <property type="match status" value="1"/>
</dbReference>
<dbReference type="RefSeq" id="WP_045030207.1">
    <property type="nucleotide sequence ID" value="NZ_JRHC01000002.1"/>
</dbReference>
<dbReference type="AlphaFoldDB" id="A0A0D8J9S5"/>
<evidence type="ECO:0000256" key="12">
    <source>
        <dbReference type="PIRSR" id="PIRSR006105-1"/>
    </source>
</evidence>
<reference evidence="15 16" key="1">
    <citation type="submission" date="2014-09" db="EMBL/GenBank/DDBJ databases">
        <title>Draft Genome Sequence of Draconibacterium sp. JN14CK-3.</title>
        <authorList>
            <person name="Dong C."/>
            <person name="Lai Q."/>
            <person name="Shao Z."/>
        </authorList>
    </citation>
    <scope>NUCLEOTIDE SEQUENCE [LARGE SCALE GENOMIC DNA]</scope>
    <source>
        <strain evidence="15 16">JN14CK-3</strain>
    </source>
</reference>
<feature type="binding site" description="axial binding residue" evidence="13">
    <location>
        <position position="84"/>
    </location>
    <ligand>
        <name>heme c</name>
        <dbReference type="ChEBI" id="CHEBI:61717"/>
        <label>1</label>
    </ligand>
    <ligandPart>
        <name>Fe</name>
        <dbReference type="ChEBI" id="CHEBI:18248"/>
    </ligandPart>
</feature>
<comment type="PTM">
    <text evidence="12">Binds 2 heme C groups per subunit.</text>
</comment>
<feature type="binding site" description="covalent" evidence="12">
    <location>
        <position position="161"/>
    </location>
    <ligand>
        <name>heme c</name>
        <dbReference type="ChEBI" id="CHEBI:61717"/>
        <label>2</label>
    </ligand>
</feature>
<dbReference type="Gene3D" id="1.10.1130.10">
    <property type="entry name" value="Flavocytochrome C3, Chain A"/>
    <property type="match status" value="1"/>
</dbReference>
<dbReference type="PANTHER" id="PTHR38604">
    <property type="entry name" value="PERIPLASMIC NITRATE REDUCTASE, ELECTRON TRANSFER SUBUNIT"/>
    <property type="match status" value="1"/>
</dbReference>
<evidence type="ECO:0000256" key="1">
    <source>
        <dbReference type="ARBA" id="ARBA00004418"/>
    </source>
</evidence>
<dbReference type="EMBL" id="JRHC01000002">
    <property type="protein sequence ID" value="KJF43667.1"/>
    <property type="molecule type" value="Genomic_DNA"/>
</dbReference>
<dbReference type="STRING" id="1544798.LH29_11215"/>
<evidence type="ECO:0000256" key="7">
    <source>
        <dbReference type="ARBA" id="ARBA00022729"/>
    </source>
</evidence>
<keyword evidence="6 13" id="KW-0479">Metal-binding</keyword>
<feature type="binding site" description="covalent" evidence="12">
    <location>
        <position position="102"/>
    </location>
    <ligand>
        <name>heme c</name>
        <dbReference type="ChEBI" id="CHEBI:61717"/>
        <label>1</label>
    </ligand>
</feature>
<evidence type="ECO:0000256" key="14">
    <source>
        <dbReference type="SAM" id="SignalP"/>
    </source>
</evidence>
<dbReference type="InterPro" id="IPR036280">
    <property type="entry name" value="Multihaem_cyt_sf"/>
</dbReference>
<feature type="binding site" description="covalent" evidence="12">
    <location>
        <position position="99"/>
    </location>
    <ligand>
        <name>heme c</name>
        <dbReference type="ChEBI" id="CHEBI:61717"/>
        <label>1</label>
    </ligand>
</feature>
<keyword evidence="8" id="KW-0574">Periplasm</keyword>
<dbReference type="GO" id="GO:0046872">
    <property type="term" value="F:metal ion binding"/>
    <property type="evidence" value="ECO:0007669"/>
    <property type="project" value="UniProtKB-KW"/>
</dbReference>
<evidence type="ECO:0000256" key="5">
    <source>
        <dbReference type="ARBA" id="ARBA00022617"/>
    </source>
</evidence>
<protein>
    <recommendedName>
        <fullName evidence="3">Periplasmic nitrate reductase, electron transfer subunit</fullName>
    </recommendedName>
    <alternativeName>
        <fullName evidence="11">Diheme cytochrome c NapB</fullName>
    </alternativeName>
</protein>
<dbReference type="InterPro" id="IPR005591">
    <property type="entry name" value="NapB"/>
</dbReference>
<feature type="binding site" description="covalent" evidence="12">
    <location>
        <position position="158"/>
    </location>
    <ligand>
        <name>heme c</name>
        <dbReference type="ChEBI" id="CHEBI:61717"/>
        <label>2</label>
    </ligand>
</feature>
<feature type="binding site" description="axial binding residue" evidence="13">
    <location>
        <position position="120"/>
    </location>
    <ligand>
        <name>heme c</name>
        <dbReference type="ChEBI" id="CHEBI:61717"/>
        <label>2</label>
    </ligand>
    <ligandPart>
        <name>Fe</name>
        <dbReference type="ChEBI" id="CHEBI:18248"/>
    </ligandPart>
</feature>